<proteinExistence type="predicted"/>
<evidence type="ECO:0000259" key="1">
    <source>
        <dbReference type="Pfam" id="PF01909"/>
    </source>
</evidence>
<dbReference type="SUPFAM" id="SSF46785">
    <property type="entry name" value="Winged helix' DNA-binding domain"/>
    <property type="match status" value="1"/>
</dbReference>
<dbReference type="Gene3D" id="1.10.10.10">
    <property type="entry name" value="Winged helix-like DNA-binding domain superfamily/Winged helix DNA-binding domain"/>
    <property type="match status" value="1"/>
</dbReference>
<reference evidence="2 3" key="1">
    <citation type="submission" date="2017-07" db="EMBL/GenBank/DDBJ databases">
        <title>Recovery of genomes from metagenomes via a dereplication, aggregation, and scoring strategy.</title>
        <authorList>
            <person name="Sieber C.M."/>
            <person name="Probst A.J."/>
            <person name="Sharrar A."/>
            <person name="Thomas B.C."/>
            <person name="Hess M."/>
            <person name="Tringe S.G."/>
            <person name="Banfield J.F."/>
        </authorList>
    </citation>
    <scope>NUCLEOTIDE SEQUENCE [LARGE SCALE GENOMIC DNA]</scope>
    <source>
        <strain evidence="2">JGI_Cruoil_03_44_89</strain>
    </source>
</reference>
<evidence type="ECO:0000313" key="3">
    <source>
        <dbReference type="Proteomes" id="UP000215215"/>
    </source>
</evidence>
<dbReference type="CDD" id="cd05403">
    <property type="entry name" value="NT_KNTase_like"/>
    <property type="match status" value="1"/>
</dbReference>
<comment type="caution">
    <text evidence="2">The sequence shown here is derived from an EMBL/GenBank/DDBJ whole genome shotgun (WGS) entry which is preliminary data.</text>
</comment>
<dbReference type="InterPro" id="IPR036390">
    <property type="entry name" value="WH_DNA-bd_sf"/>
</dbReference>
<dbReference type="Proteomes" id="UP000215215">
    <property type="component" value="Unassembled WGS sequence"/>
</dbReference>
<feature type="domain" description="Polymerase nucleotidyl transferase" evidence="1">
    <location>
        <begin position="90"/>
        <end position="149"/>
    </location>
</feature>
<dbReference type="SUPFAM" id="SSF81301">
    <property type="entry name" value="Nucleotidyltransferase"/>
    <property type="match status" value="1"/>
</dbReference>
<protein>
    <recommendedName>
        <fullName evidence="1">Polymerase nucleotidyl transferase domain-containing protein</fullName>
    </recommendedName>
</protein>
<sequence>MKEIFISAIHQKVLAFLCEHPTGRFYDRELARSISGVGKTQVNKILKDLNRVDLIHRKREGKHIYNSLNFEHPLIRRFKAFLNILDLFPFLEDLRKVVDKIVLYGSVTDGSNREESDVDILVVTERPAGEIQKILEKHGLEEKVQLVLKTRVEYLALKGNEPVFYDEVHRGIVYYECGF</sequence>
<organism evidence="2 3">
    <name type="scientific">candidate division WOR-3 bacterium JGI_Cruoil_03_44_89</name>
    <dbReference type="NCBI Taxonomy" id="1973748"/>
    <lineage>
        <taxon>Bacteria</taxon>
        <taxon>Bacteria division WOR-3</taxon>
    </lineage>
</organism>
<dbReference type="InterPro" id="IPR002934">
    <property type="entry name" value="Polymerase_NTP_transf_dom"/>
</dbReference>
<dbReference type="EMBL" id="NOZQ01000067">
    <property type="protein sequence ID" value="OYD16436.1"/>
    <property type="molecule type" value="Genomic_DNA"/>
</dbReference>
<dbReference type="InterPro" id="IPR043519">
    <property type="entry name" value="NT_sf"/>
</dbReference>
<dbReference type="GO" id="GO:0016779">
    <property type="term" value="F:nucleotidyltransferase activity"/>
    <property type="evidence" value="ECO:0007669"/>
    <property type="project" value="InterPro"/>
</dbReference>
<dbReference type="AlphaFoldDB" id="A0A235BW35"/>
<name>A0A235BW35_UNCW3</name>
<dbReference type="InterPro" id="IPR036388">
    <property type="entry name" value="WH-like_DNA-bd_sf"/>
</dbReference>
<evidence type="ECO:0000313" key="2">
    <source>
        <dbReference type="EMBL" id="OYD16436.1"/>
    </source>
</evidence>
<dbReference type="Pfam" id="PF01909">
    <property type="entry name" value="NTP_transf_2"/>
    <property type="match status" value="1"/>
</dbReference>
<gene>
    <name evidence="2" type="ORF">CH333_03430</name>
</gene>
<dbReference type="Gene3D" id="3.30.460.10">
    <property type="entry name" value="Beta Polymerase, domain 2"/>
    <property type="match status" value="1"/>
</dbReference>
<accession>A0A235BW35</accession>